<sequence>MVGTNVDPNILHHGACTYCKRLKMKCYFPPGENVCKRCRSGKPDCIVEG</sequence>
<reference evidence="1" key="1">
    <citation type="submission" date="2021-03" db="EMBL/GenBank/DDBJ databases">
        <title>Evolutionary priming and transition to the ectomycorrhizal habit in an iconic lineage of mushroom-forming fungi: is preadaptation a requirement?</title>
        <authorList>
            <consortium name="DOE Joint Genome Institute"/>
            <person name="Looney B.P."/>
            <person name="Miyauchi S."/>
            <person name="Morin E."/>
            <person name="Drula E."/>
            <person name="Courty P.E."/>
            <person name="Chicoki N."/>
            <person name="Fauchery L."/>
            <person name="Kohler A."/>
            <person name="Kuo A."/>
            <person name="LaButti K."/>
            <person name="Pangilinan J."/>
            <person name="Lipzen A."/>
            <person name="Riley R."/>
            <person name="Andreopoulos W."/>
            <person name="He G."/>
            <person name="Johnson J."/>
            <person name="Barry K.W."/>
            <person name="Grigoriev I.V."/>
            <person name="Nagy L."/>
            <person name="Hibbett D."/>
            <person name="Henrissat B."/>
            <person name="Matheny P.B."/>
            <person name="Labbe J."/>
            <person name="Martin A.F."/>
        </authorList>
    </citation>
    <scope>NUCLEOTIDE SEQUENCE</scope>
    <source>
        <strain evidence="1">BPL698</strain>
    </source>
</reference>
<protein>
    <submittedName>
        <fullName evidence="1">Uncharacterized protein</fullName>
    </submittedName>
</protein>
<dbReference type="EMBL" id="JAGFNK010000910">
    <property type="protein sequence ID" value="KAI9437382.1"/>
    <property type="molecule type" value="Genomic_DNA"/>
</dbReference>
<organism evidence="1 2">
    <name type="scientific">Russula earlei</name>
    <dbReference type="NCBI Taxonomy" id="71964"/>
    <lineage>
        <taxon>Eukaryota</taxon>
        <taxon>Fungi</taxon>
        <taxon>Dikarya</taxon>
        <taxon>Basidiomycota</taxon>
        <taxon>Agaricomycotina</taxon>
        <taxon>Agaricomycetes</taxon>
        <taxon>Russulales</taxon>
        <taxon>Russulaceae</taxon>
        <taxon>Russula</taxon>
    </lineage>
</organism>
<name>A0ACC0TRV9_9AGAM</name>
<gene>
    <name evidence="1" type="ORF">F5148DRAFT_1262960</name>
</gene>
<evidence type="ECO:0000313" key="2">
    <source>
        <dbReference type="Proteomes" id="UP001207468"/>
    </source>
</evidence>
<accession>A0ACC0TRV9</accession>
<keyword evidence="2" id="KW-1185">Reference proteome</keyword>
<dbReference type="Proteomes" id="UP001207468">
    <property type="component" value="Unassembled WGS sequence"/>
</dbReference>
<comment type="caution">
    <text evidence="1">The sequence shown here is derived from an EMBL/GenBank/DDBJ whole genome shotgun (WGS) entry which is preliminary data.</text>
</comment>
<proteinExistence type="predicted"/>
<evidence type="ECO:0000313" key="1">
    <source>
        <dbReference type="EMBL" id="KAI9437382.1"/>
    </source>
</evidence>